<evidence type="ECO:0000256" key="1">
    <source>
        <dbReference type="ARBA" id="ARBA00010646"/>
    </source>
</evidence>
<dbReference type="EMBL" id="CATQJL010000316">
    <property type="protein sequence ID" value="CAJ0608188.1"/>
    <property type="molecule type" value="Genomic_DNA"/>
</dbReference>
<dbReference type="GO" id="GO:0016998">
    <property type="term" value="P:cell wall macromolecule catabolic process"/>
    <property type="evidence" value="ECO:0007669"/>
    <property type="project" value="InterPro"/>
</dbReference>
<dbReference type="InterPro" id="IPR017853">
    <property type="entry name" value="GH"/>
</dbReference>
<sequence length="260" mass="27753">MVILLVSLIFPLVAAGPVAIGAQLPQELATNYAYALDLSAQLTLSGAQCLNSNGYSTVFIRAYSPSGSGTFDSNACSNINYAHTAGLGTELYMTPVPKSTKNATQQVDELYNGLKNCNIVARSIWVQITSPVNWNSNPTVNVNFINGINARAAQLGARVGYYTNQYDWNQITGGASGMANGIGLWYWNVNGAGTSGETGANFNDFVPFAYWSSATVKQFGQMENVCGYTVNRDVYTTSAFMAAAPRKESGQPVVGNIGFN</sequence>
<evidence type="ECO:0000256" key="2">
    <source>
        <dbReference type="ARBA" id="ARBA00022729"/>
    </source>
</evidence>
<dbReference type="Gene3D" id="3.20.20.80">
    <property type="entry name" value="Glycosidases"/>
    <property type="match status" value="1"/>
</dbReference>
<dbReference type="InterPro" id="IPR002053">
    <property type="entry name" value="Glyco_hydro_25"/>
</dbReference>
<dbReference type="InterPro" id="IPR051595">
    <property type="entry name" value="GH25_Enzymes"/>
</dbReference>
<evidence type="ECO:0000256" key="3">
    <source>
        <dbReference type="SAM" id="SignalP"/>
    </source>
</evidence>
<comment type="caution">
    <text evidence="4">The sequence shown here is derived from an EMBL/GenBank/DDBJ whole genome shotgun (WGS) entry which is preliminary data.</text>
</comment>
<name>A0AA36HCR1_CYLNA</name>
<dbReference type="GO" id="GO:0009253">
    <property type="term" value="P:peptidoglycan catabolic process"/>
    <property type="evidence" value="ECO:0007669"/>
    <property type="project" value="InterPro"/>
</dbReference>
<dbReference type="GO" id="GO:0045087">
    <property type="term" value="P:innate immune response"/>
    <property type="evidence" value="ECO:0007669"/>
    <property type="project" value="TreeGrafter"/>
</dbReference>
<comment type="similarity">
    <text evidence="1">Belongs to the glycosyl hydrolase 25 family.</text>
</comment>
<evidence type="ECO:0008006" key="6">
    <source>
        <dbReference type="Google" id="ProtNLM"/>
    </source>
</evidence>
<protein>
    <recommendedName>
        <fullName evidence="6">Lysozyme</fullName>
    </recommendedName>
</protein>
<reference evidence="4" key="1">
    <citation type="submission" date="2023-07" db="EMBL/GenBank/DDBJ databases">
        <authorList>
            <consortium name="CYATHOMIX"/>
        </authorList>
    </citation>
    <scope>NUCLEOTIDE SEQUENCE</scope>
    <source>
        <strain evidence="4">N/A</strain>
    </source>
</reference>
<accession>A0AA36HCR1</accession>
<dbReference type="AlphaFoldDB" id="A0AA36HCR1"/>
<keyword evidence="2 3" id="KW-0732">Signal</keyword>
<dbReference type="GO" id="GO:0003796">
    <property type="term" value="F:lysozyme activity"/>
    <property type="evidence" value="ECO:0007669"/>
    <property type="project" value="InterPro"/>
</dbReference>
<dbReference type="SUPFAM" id="SSF51445">
    <property type="entry name" value="(Trans)glycosidases"/>
    <property type="match status" value="1"/>
</dbReference>
<dbReference type="Proteomes" id="UP001176961">
    <property type="component" value="Unassembled WGS sequence"/>
</dbReference>
<feature type="chain" id="PRO_5041216760" description="Lysozyme" evidence="3">
    <location>
        <begin position="16"/>
        <end position="260"/>
    </location>
</feature>
<evidence type="ECO:0000313" key="5">
    <source>
        <dbReference type="Proteomes" id="UP001176961"/>
    </source>
</evidence>
<gene>
    <name evidence="4" type="ORF">CYNAS_LOCUS20171</name>
</gene>
<dbReference type="PANTHER" id="PTHR23208:SF36">
    <property type="entry name" value="LYSOZYME-RELATED"/>
    <property type="match status" value="1"/>
</dbReference>
<proteinExistence type="inferred from homology"/>
<dbReference type="PROSITE" id="PS51904">
    <property type="entry name" value="GLYCOSYL_HYDROL_F25_2"/>
    <property type="match status" value="1"/>
</dbReference>
<keyword evidence="5" id="KW-1185">Reference proteome</keyword>
<dbReference type="GO" id="GO:0007165">
    <property type="term" value="P:signal transduction"/>
    <property type="evidence" value="ECO:0007669"/>
    <property type="project" value="TreeGrafter"/>
</dbReference>
<evidence type="ECO:0000313" key="4">
    <source>
        <dbReference type="EMBL" id="CAJ0608188.1"/>
    </source>
</evidence>
<feature type="signal peptide" evidence="3">
    <location>
        <begin position="1"/>
        <end position="15"/>
    </location>
</feature>
<dbReference type="CDD" id="cd06416">
    <property type="entry name" value="GH25_Lys1-like"/>
    <property type="match status" value="1"/>
</dbReference>
<dbReference type="PANTHER" id="PTHR23208">
    <property type="entry name" value="LYSOZYME PROTEIN"/>
    <property type="match status" value="1"/>
</dbReference>
<organism evidence="4 5">
    <name type="scientific">Cylicocyclus nassatus</name>
    <name type="common">Nematode worm</name>
    <dbReference type="NCBI Taxonomy" id="53992"/>
    <lineage>
        <taxon>Eukaryota</taxon>
        <taxon>Metazoa</taxon>
        <taxon>Ecdysozoa</taxon>
        <taxon>Nematoda</taxon>
        <taxon>Chromadorea</taxon>
        <taxon>Rhabditida</taxon>
        <taxon>Rhabditina</taxon>
        <taxon>Rhabditomorpha</taxon>
        <taxon>Strongyloidea</taxon>
        <taxon>Strongylidae</taxon>
        <taxon>Cylicocyclus</taxon>
    </lineage>
</organism>